<dbReference type="RefSeq" id="WP_237380467.1">
    <property type="nucleotide sequence ID" value="NZ_CP071793.1"/>
</dbReference>
<organism evidence="1 2">
    <name type="scientific">Sulfidibacter corallicola</name>
    <dbReference type="NCBI Taxonomy" id="2818388"/>
    <lineage>
        <taxon>Bacteria</taxon>
        <taxon>Pseudomonadati</taxon>
        <taxon>Acidobacteriota</taxon>
        <taxon>Holophagae</taxon>
        <taxon>Acanthopleuribacterales</taxon>
        <taxon>Acanthopleuribacteraceae</taxon>
        <taxon>Sulfidibacter</taxon>
    </lineage>
</organism>
<dbReference type="AlphaFoldDB" id="A0A8A4TNU0"/>
<evidence type="ECO:0000313" key="2">
    <source>
        <dbReference type="Proteomes" id="UP000663929"/>
    </source>
</evidence>
<dbReference type="KEGG" id="scor:J3U87_33960"/>
<proteinExistence type="predicted"/>
<keyword evidence="2" id="KW-1185">Reference proteome</keyword>
<name>A0A8A4TNU0_SULCO</name>
<reference evidence="1" key="1">
    <citation type="submission" date="2021-03" db="EMBL/GenBank/DDBJ databases">
        <title>Acanthopleuribacteraceae sp. M133.</title>
        <authorList>
            <person name="Wang G."/>
        </authorList>
    </citation>
    <scope>NUCLEOTIDE SEQUENCE</scope>
    <source>
        <strain evidence="1">M133</strain>
    </source>
</reference>
<dbReference type="EMBL" id="CP071793">
    <property type="protein sequence ID" value="QTD50618.1"/>
    <property type="molecule type" value="Genomic_DNA"/>
</dbReference>
<gene>
    <name evidence="1" type="ORF">J3U87_33960</name>
</gene>
<dbReference type="Proteomes" id="UP000663929">
    <property type="component" value="Chromosome"/>
</dbReference>
<accession>A0A8A4TNU0</accession>
<evidence type="ECO:0000313" key="1">
    <source>
        <dbReference type="EMBL" id="QTD50618.1"/>
    </source>
</evidence>
<sequence>MQPKLRPWIGLAVIEKNQENRNLGNQDKHWAKVQSKARAFLASDLPGFLIGFQGEKPMSLREKPGMAFPSR</sequence>
<protein>
    <submittedName>
        <fullName evidence="1">Uncharacterized protein</fullName>
    </submittedName>
</protein>